<evidence type="ECO:0000256" key="3">
    <source>
        <dbReference type="ARBA" id="ARBA00022729"/>
    </source>
</evidence>
<dbReference type="InterPro" id="IPR033985">
    <property type="entry name" value="SusD-like_N"/>
</dbReference>
<evidence type="ECO:0000256" key="4">
    <source>
        <dbReference type="ARBA" id="ARBA00023136"/>
    </source>
</evidence>
<comment type="subcellular location">
    <subcellularLocation>
        <location evidence="1">Cell outer membrane</location>
    </subcellularLocation>
</comment>
<dbReference type="STRING" id="1194090.SAMN05443144_1182"/>
<organism evidence="8 9">
    <name type="scientific">Fodinibius roseus</name>
    <dbReference type="NCBI Taxonomy" id="1194090"/>
    <lineage>
        <taxon>Bacteria</taxon>
        <taxon>Pseudomonadati</taxon>
        <taxon>Balneolota</taxon>
        <taxon>Balneolia</taxon>
        <taxon>Balneolales</taxon>
        <taxon>Balneolaceae</taxon>
        <taxon>Fodinibius</taxon>
    </lineage>
</organism>
<gene>
    <name evidence="8" type="ORF">SAMN05443144_1182</name>
</gene>
<proteinExistence type="inferred from homology"/>
<dbReference type="Proteomes" id="UP000184041">
    <property type="component" value="Unassembled WGS sequence"/>
</dbReference>
<evidence type="ECO:0000259" key="7">
    <source>
        <dbReference type="Pfam" id="PF14322"/>
    </source>
</evidence>
<keyword evidence="4" id="KW-0472">Membrane</keyword>
<evidence type="ECO:0000256" key="1">
    <source>
        <dbReference type="ARBA" id="ARBA00004442"/>
    </source>
</evidence>
<dbReference type="CDD" id="cd08977">
    <property type="entry name" value="SusD"/>
    <property type="match status" value="1"/>
</dbReference>
<evidence type="ECO:0000256" key="5">
    <source>
        <dbReference type="ARBA" id="ARBA00023237"/>
    </source>
</evidence>
<evidence type="ECO:0000259" key="6">
    <source>
        <dbReference type="Pfam" id="PF07980"/>
    </source>
</evidence>
<name>A0A1M5GQP4_9BACT</name>
<dbReference type="RefSeq" id="WP_170864421.1">
    <property type="nucleotide sequence ID" value="NZ_FQUS01000018.1"/>
</dbReference>
<dbReference type="GO" id="GO:0009279">
    <property type="term" value="C:cell outer membrane"/>
    <property type="evidence" value="ECO:0007669"/>
    <property type="project" value="UniProtKB-SubCell"/>
</dbReference>
<dbReference type="AlphaFoldDB" id="A0A1M5GQP4"/>
<evidence type="ECO:0000256" key="2">
    <source>
        <dbReference type="ARBA" id="ARBA00006275"/>
    </source>
</evidence>
<protein>
    <submittedName>
        <fullName evidence="8">Starch-binding associating with outer membrane</fullName>
    </submittedName>
</protein>
<dbReference type="InterPro" id="IPR011990">
    <property type="entry name" value="TPR-like_helical_dom_sf"/>
</dbReference>
<evidence type="ECO:0000313" key="9">
    <source>
        <dbReference type="Proteomes" id="UP000184041"/>
    </source>
</evidence>
<dbReference type="Gene3D" id="1.25.40.390">
    <property type="match status" value="1"/>
</dbReference>
<dbReference type="InterPro" id="IPR012944">
    <property type="entry name" value="SusD_RagB_dom"/>
</dbReference>
<feature type="domain" description="RagB/SusD" evidence="6">
    <location>
        <begin position="260"/>
        <end position="495"/>
    </location>
</feature>
<feature type="domain" description="SusD-like N-terminal" evidence="7">
    <location>
        <begin position="24"/>
        <end position="222"/>
    </location>
</feature>
<keyword evidence="5" id="KW-0998">Cell outer membrane</keyword>
<evidence type="ECO:0000313" key="8">
    <source>
        <dbReference type="EMBL" id="SHG06036.1"/>
    </source>
</evidence>
<dbReference type="EMBL" id="FQUS01000018">
    <property type="protein sequence ID" value="SHG06036.1"/>
    <property type="molecule type" value="Genomic_DNA"/>
</dbReference>
<dbReference type="Pfam" id="PF07980">
    <property type="entry name" value="SusD_RagB"/>
    <property type="match status" value="1"/>
</dbReference>
<keyword evidence="3" id="KW-0732">Signal</keyword>
<accession>A0A1M5GQP4</accession>
<dbReference type="Pfam" id="PF14322">
    <property type="entry name" value="SusD-like_3"/>
    <property type="match status" value="1"/>
</dbReference>
<sequence length="495" mass="55986">MKRIKITSLILLVGLLYVSCNDSFLDIKPTSSLTTDTFYESAEDAQSAINAAYASLQLNDMYSDDYPKIVDGPSDDVEVNNTGGLEFNTWSFSPSIQFIDDVWQVCYEGIFRSNLVLQHVPEIEMDESLKARYIAEARFLRALYYWHLTSLYGNVPLIQEANPNDLSNARVGATPKSDIYDFMISDLQKAVEVLPMRSEYSSENLGRVTRGAAQALLGKVYLYAENYAMAESTLDNVINSGEYSLVEDYSNLWVEDNNAESIFEVQYADIGGGTWSGQDGPGVNESNLRLRLNLPQGRGGFANLLPTQDHVNEYEEYSGPTAINGRDPRLFYNVFREGDPFGDTQYSETWTPLGYTMKKGMLPYTGPEDANARNIPIIRLGDVILMAAEAANQNDKPDKAIDYLNRVRNRPSVDMPDYPTTEYPVSNKQEIFEAIVHERRVELAFEYQRLHDLRRWGLAEEELGPLGYEAPKHRYFPIPQAEVDINSELEQNPAY</sequence>
<keyword evidence="9" id="KW-1185">Reference proteome</keyword>
<reference evidence="8 9" key="1">
    <citation type="submission" date="2016-11" db="EMBL/GenBank/DDBJ databases">
        <authorList>
            <person name="Jaros S."/>
            <person name="Januszkiewicz K."/>
            <person name="Wedrychowicz H."/>
        </authorList>
    </citation>
    <scope>NUCLEOTIDE SEQUENCE [LARGE SCALE GENOMIC DNA]</scope>
    <source>
        <strain evidence="8 9">DSM 21986</strain>
    </source>
</reference>
<dbReference type="SUPFAM" id="SSF48452">
    <property type="entry name" value="TPR-like"/>
    <property type="match status" value="1"/>
</dbReference>
<comment type="similarity">
    <text evidence="2">Belongs to the SusD family.</text>
</comment>